<accession>A0A0A9AX76</accession>
<protein>
    <submittedName>
        <fullName evidence="1">Uncharacterized protein</fullName>
    </submittedName>
</protein>
<dbReference type="EMBL" id="GBRH01246228">
    <property type="protein sequence ID" value="JAD51667.1"/>
    <property type="molecule type" value="Transcribed_RNA"/>
</dbReference>
<sequence>MHIRTVVQSIPLQRLFFCKSISLKPPPIKWKHIWLLVSGLSKLRSNSATEVQQCTSVQHDKM</sequence>
<evidence type="ECO:0000313" key="1">
    <source>
        <dbReference type="EMBL" id="JAD51667.1"/>
    </source>
</evidence>
<reference evidence="1" key="2">
    <citation type="journal article" date="2015" name="Data Brief">
        <title>Shoot transcriptome of the giant reed, Arundo donax.</title>
        <authorList>
            <person name="Barrero R.A."/>
            <person name="Guerrero F.D."/>
            <person name="Moolhuijzen P."/>
            <person name="Goolsby J.A."/>
            <person name="Tidwell J."/>
            <person name="Bellgard S.E."/>
            <person name="Bellgard M.I."/>
        </authorList>
    </citation>
    <scope>NUCLEOTIDE SEQUENCE</scope>
    <source>
        <tissue evidence="1">Shoot tissue taken approximately 20 cm above the soil surface</tissue>
    </source>
</reference>
<organism evidence="1">
    <name type="scientific">Arundo donax</name>
    <name type="common">Giant reed</name>
    <name type="synonym">Donax arundinaceus</name>
    <dbReference type="NCBI Taxonomy" id="35708"/>
    <lineage>
        <taxon>Eukaryota</taxon>
        <taxon>Viridiplantae</taxon>
        <taxon>Streptophyta</taxon>
        <taxon>Embryophyta</taxon>
        <taxon>Tracheophyta</taxon>
        <taxon>Spermatophyta</taxon>
        <taxon>Magnoliopsida</taxon>
        <taxon>Liliopsida</taxon>
        <taxon>Poales</taxon>
        <taxon>Poaceae</taxon>
        <taxon>PACMAD clade</taxon>
        <taxon>Arundinoideae</taxon>
        <taxon>Arundineae</taxon>
        <taxon>Arundo</taxon>
    </lineage>
</organism>
<dbReference type="AlphaFoldDB" id="A0A0A9AX76"/>
<reference evidence="1" key="1">
    <citation type="submission" date="2014-09" db="EMBL/GenBank/DDBJ databases">
        <authorList>
            <person name="Magalhaes I.L.F."/>
            <person name="Oliveira U."/>
            <person name="Santos F.R."/>
            <person name="Vidigal T.H.D.A."/>
            <person name="Brescovit A.D."/>
            <person name="Santos A.J."/>
        </authorList>
    </citation>
    <scope>NUCLEOTIDE SEQUENCE</scope>
    <source>
        <tissue evidence="1">Shoot tissue taken approximately 20 cm above the soil surface</tissue>
    </source>
</reference>
<proteinExistence type="predicted"/>
<name>A0A0A9AX76_ARUDO</name>